<name>A0A1F8CP53_9BACT</name>
<evidence type="ECO:0008006" key="4">
    <source>
        <dbReference type="Google" id="ProtNLM"/>
    </source>
</evidence>
<evidence type="ECO:0000313" key="2">
    <source>
        <dbReference type="EMBL" id="OGM77345.1"/>
    </source>
</evidence>
<dbReference type="Proteomes" id="UP000179241">
    <property type="component" value="Unassembled WGS sequence"/>
</dbReference>
<keyword evidence="1" id="KW-0472">Membrane</keyword>
<feature type="non-terminal residue" evidence="2">
    <location>
        <position position="145"/>
    </location>
</feature>
<keyword evidence="1" id="KW-1133">Transmembrane helix</keyword>
<dbReference type="AlphaFoldDB" id="A0A1F8CP53"/>
<protein>
    <recommendedName>
        <fullName evidence="4">DUF4446 domain-containing protein</fullName>
    </recommendedName>
</protein>
<evidence type="ECO:0000313" key="3">
    <source>
        <dbReference type="Proteomes" id="UP000179241"/>
    </source>
</evidence>
<feature type="transmembrane region" description="Helical" evidence="1">
    <location>
        <begin position="6"/>
        <end position="27"/>
    </location>
</feature>
<dbReference type="EMBL" id="MGHU01000023">
    <property type="protein sequence ID" value="OGM77345.1"/>
    <property type="molecule type" value="Genomic_DNA"/>
</dbReference>
<sequence length="145" mass="16442">MPIFLGYLTVVFSLVALSVSVFLFFRLKTLLFKYDNKPLLETLNKIVKDLSEKEKRIKTNTKDIEAIVNNLKLCFQKMSIIRFNPFNETGGSQSFVVALLNKDNDGVILTALHARERTRIYTKEVISGKSVLDLSAEEKNALVKA</sequence>
<dbReference type="InterPro" id="IPR027981">
    <property type="entry name" value="DUF4446"/>
</dbReference>
<organism evidence="2 3">
    <name type="scientific">Candidatus Woesebacteria bacterium RIFOXYA1_FULL_43_9</name>
    <dbReference type="NCBI Taxonomy" id="1802534"/>
    <lineage>
        <taxon>Bacteria</taxon>
        <taxon>Candidatus Woeseibacteriota</taxon>
    </lineage>
</organism>
<proteinExistence type="predicted"/>
<keyword evidence="1" id="KW-0812">Transmembrane</keyword>
<comment type="caution">
    <text evidence="2">The sequence shown here is derived from an EMBL/GenBank/DDBJ whole genome shotgun (WGS) entry which is preliminary data.</text>
</comment>
<dbReference type="Pfam" id="PF14584">
    <property type="entry name" value="DUF4446"/>
    <property type="match status" value="1"/>
</dbReference>
<reference evidence="2 3" key="1">
    <citation type="journal article" date="2016" name="Nat. Commun.">
        <title>Thousands of microbial genomes shed light on interconnected biogeochemical processes in an aquifer system.</title>
        <authorList>
            <person name="Anantharaman K."/>
            <person name="Brown C.T."/>
            <person name="Hug L.A."/>
            <person name="Sharon I."/>
            <person name="Castelle C.J."/>
            <person name="Probst A.J."/>
            <person name="Thomas B.C."/>
            <person name="Singh A."/>
            <person name="Wilkins M.J."/>
            <person name="Karaoz U."/>
            <person name="Brodie E.L."/>
            <person name="Williams K.H."/>
            <person name="Hubbard S.S."/>
            <person name="Banfield J.F."/>
        </authorList>
    </citation>
    <scope>NUCLEOTIDE SEQUENCE [LARGE SCALE GENOMIC DNA]</scope>
</reference>
<accession>A0A1F8CP53</accession>
<gene>
    <name evidence="2" type="ORF">A2188_03175</name>
</gene>
<evidence type="ECO:0000256" key="1">
    <source>
        <dbReference type="SAM" id="Phobius"/>
    </source>
</evidence>